<evidence type="ECO:0000256" key="1">
    <source>
        <dbReference type="ARBA" id="ARBA00022737"/>
    </source>
</evidence>
<evidence type="ECO:0000313" key="5">
    <source>
        <dbReference type="EMBL" id="ORC84916.1"/>
    </source>
</evidence>
<dbReference type="GeneID" id="39989578"/>
<dbReference type="InterPro" id="IPR000504">
    <property type="entry name" value="RRM_dom"/>
</dbReference>
<proteinExistence type="predicted"/>
<keyword evidence="6" id="KW-1185">Reference proteome</keyword>
<dbReference type="STRING" id="67003.A0A1X0NJR4"/>
<dbReference type="InterPro" id="IPR035979">
    <property type="entry name" value="RBD_domain_sf"/>
</dbReference>
<dbReference type="Pfam" id="PF00076">
    <property type="entry name" value="RRM_1"/>
    <property type="match status" value="2"/>
</dbReference>
<evidence type="ECO:0000313" key="6">
    <source>
        <dbReference type="Proteomes" id="UP000192257"/>
    </source>
</evidence>
<dbReference type="AlphaFoldDB" id="A0A1X0NJR4"/>
<dbReference type="SUPFAM" id="SSF54928">
    <property type="entry name" value="RNA-binding domain, RBD"/>
    <property type="match status" value="1"/>
</dbReference>
<feature type="domain" description="RRM" evidence="4">
    <location>
        <begin position="14"/>
        <end position="92"/>
    </location>
</feature>
<dbReference type="Gene3D" id="3.30.70.330">
    <property type="match status" value="2"/>
</dbReference>
<keyword evidence="2 3" id="KW-0694">RNA-binding</keyword>
<dbReference type="InterPro" id="IPR012677">
    <property type="entry name" value="Nucleotide-bd_a/b_plait_sf"/>
</dbReference>
<dbReference type="PROSITE" id="PS50102">
    <property type="entry name" value="RRM"/>
    <property type="match status" value="2"/>
</dbReference>
<dbReference type="CDD" id="cd00590">
    <property type="entry name" value="RRM_SF"/>
    <property type="match status" value="2"/>
</dbReference>
<reference evidence="5 6" key="1">
    <citation type="submission" date="2017-03" db="EMBL/GenBank/DDBJ databases">
        <title>An alternative strategy for trypanosome survival in the mammalian bloodstream revealed through genome and transcriptome analysis of the ubiquitous bovine parasite Trypanosoma (Megatrypanum) theileri.</title>
        <authorList>
            <person name="Kelly S."/>
            <person name="Ivens A."/>
            <person name="Mott A."/>
            <person name="O'Neill E."/>
            <person name="Emms D."/>
            <person name="Macleod O."/>
            <person name="Voorheis P."/>
            <person name="Matthews J."/>
            <person name="Matthews K."/>
            <person name="Carrington M."/>
        </authorList>
    </citation>
    <scope>NUCLEOTIDE SEQUENCE [LARGE SCALE GENOMIC DNA]</scope>
    <source>
        <strain evidence="5">Edinburgh</strain>
    </source>
</reference>
<dbReference type="PANTHER" id="PTHR24012">
    <property type="entry name" value="RNA BINDING PROTEIN"/>
    <property type="match status" value="1"/>
</dbReference>
<feature type="domain" description="RRM" evidence="4">
    <location>
        <begin position="106"/>
        <end position="174"/>
    </location>
</feature>
<dbReference type="RefSeq" id="XP_028878982.1">
    <property type="nucleotide sequence ID" value="XM_029029798.1"/>
</dbReference>
<evidence type="ECO:0000256" key="2">
    <source>
        <dbReference type="ARBA" id="ARBA00022884"/>
    </source>
</evidence>
<gene>
    <name evidence="5" type="ORF">TM35_000401830</name>
</gene>
<dbReference type="Proteomes" id="UP000192257">
    <property type="component" value="Unassembled WGS sequence"/>
</dbReference>
<accession>A0A1X0NJR4</accession>
<evidence type="ECO:0000256" key="3">
    <source>
        <dbReference type="PROSITE-ProRule" id="PRU00176"/>
    </source>
</evidence>
<sequence length="303" mass="33391">MSKGATHTGQSGCCSVYVANIPPSVDSGQLRKFFSHVGTVLHVKLLLDIATGVSRGVAFLMFESIDVANRAVQLMNGAVMDNSVLQVRLSEKSSVHSCLDSHVNSNIVYIRNVPQDIRPEMVQRYCENYFGPVENVSFHPQSHFFGGPSPCNMVFVHFSSITDACKCVEGMDGKAPFPFPYHPHPFTVAKMIEDVNVEKRKSIILRERRPILSTGQLQGAIQAPGTSPQLSYINPINAKPVFFDTPPQLVQPTLPVSPIVLYQSNESFITVLPTQLMSPETHFLPQPCVSNACDAKQIFLFSI</sequence>
<evidence type="ECO:0000259" key="4">
    <source>
        <dbReference type="PROSITE" id="PS50102"/>
    </source>
</evidence>
<name>A0A1X0NJR4_9TRYP</name>
<dbReference type="EMBL" id="NBCO01000040">
    <property type="protein sequence ID" value="ORC84916.1"/>
    <property type="molecule type" value="Genomic_DNA"/>
</dbReference>
<dbReference type="GO" id="GO:0003723">
    <property type="term" value="F:RNA binding"/>
    <property type="evidence" value="ECO:0007669"/>
    <property type="project" value="UniProtKB-UniRule"/>
</dbReference>
<dbReference type="VEuPathDB" id="TriTrypDB:TM35_000401830"/>
<keyword evidence="1" id="KW-0677">Repeat</keyword>
<dbReference type="SMART" id="SM00360">
    <property type="entry name" value="RRM"/>
    <property type="match status" value="2"/>
</dbReference>
<dbReference type="OrthoDB" id="272703at2759"/>
<comment type="caution">
    <text evidence="5">The sequence shown here is derived from an EMBL/GenBank/DDBJ whole genome shotgun (WGS) entry which is preliminary data.</text>
</comment>
<organism evidence="5 6">
    <name type="scientific">Trypanosoma theileri</name>
    <dbReference type="NCBI Taxonomy" id="67003"/>
    <lineage>
        <taxon>Eukaryota</taxon>
        <taxon>Discoba</taxon>
        <taxon>Euglenozoa</taxon>
        <taxon>Kinetoplastea</taxon>
        <taxon>Metakinetoplastina</taxon>
        <taxon>Trypanosomatida</taxon>
        <taxon>Trypanosomatidae</taxon>
        <taxon>Trypanosoma</taxon>
    </lineage>
</organism>
<protein>
    <submittedName>
        <fullName evidence="5">RNA-binding protein</fullName>
    </submittedName>
</protein>